<dbReference type="Proteomes" id="UP000528945">
    <property type="component" value="Unassembled WGS sequence"/>
</dbReference>
<reference evidence="1 2" key="1">
    <citation type="submission" date="2020-08" db="EMBL/GenBank/DDBJ databases">
        <title>Genomic Encyclopedia of Type Strains, Phase IV (KMG-IV): sequencing the most valuable type-strain genomes for metagenomic binning, comparative biology and taxonomic classification.</title>
        <authorList>
            <person name="Goeker M."/>
        </authorList>
    </citation>
    <scope>NUCLEOTIDE SEQUENCE [LARGE SCALE GENOMIC DNA]</scope>
    <source>
        <strain evidence="1 2">DSM 15581</strain>
    </source>
</reference>
<dbReference type="EMBL" id="JACIDB010000002">
    <property type="protein sequence ID" value="MBB3875302.1"/>
    <property type="molecule type" value="Genomic_DNA"/>
</dbReference>
<keyword evidence="2" id="KW-1185">Reference proteome</keyword>
<dbReference type="RefSeq" id="WP_147036049.1">
    <property type="nucleotide sequence ID" value="NZ_JACIDB010000002.1"/>
</dbReference>
<proteinExistence type="predicted"/>
<dbReference type="AlphaFoldDB" id="A0AAW3TQT2"/>
<organism evidence="1 2">
    <name type="scientific">Sphingomonas aquatilis</name>
    <dbReference type="NCBI Taxonomy" id="93063"/>
    <lineage>
        <taxon>Bacteria</taxon>
        <taxon>Pseudomonadati</taxon>
        <taxon>Pseudomonadota</taxon>
        <taxon>Alphaproteobacteria</taxon>
        <taxon>Sphingomonadales</taxon>
        <taxon>Sphingomonadaceae</taxon>
        <taxon>Sphingomonas</taxon>
    </lineage>
</organism>
<name>A0AAW3TQT2_9SPHN</name>
<evidence type="ECO:0000313" key="1">
    <source>
        <dbReference type="EMBL" id="MBB3875302.1"/>
    </source>
</evidence>
<accession>A0AAW3TQT2</accession>
<comment type="caution">
    <text evidence="1">The sequence shown here is derived from an EMBL/GenBank/DDBJ whole genome shotgun (WGS) entry which is preliminary data.</text>
</comment>
<gene>
    <name evidence="1" type="ORF">GGR47_001537</name>
</gene>
<evidence type="ECO:0000313" key="2">
    <source>
        <dbReference type="Proteomes" id="UP000528945"/>
    </source>
</evidence>
<protein>
    <submittedName>
        <fullName evidence="1">Uncharacterized protein</fullName>
    </submittedName>
</protein>
<sequence length="70" mass="7384">MPAPDFAMEIAELERGLGSGVARIESEGESITYRGVKDITSALSYFQQRAAAVPAGVARSASTYAAYDPD</sequence>